<feature type="domain" description="RNA polymerase sigma-70 region 2" evidence="6">
    <location>
        <begin position="25"/>
        <end position="82"/>
    </location>
</feature>
<gene>
    <name evidence="8" type="ORF">QJ036_13265</name>
</gene>
<dbReference type="InterPro" id="IPR013249">
    <property type="entry name" value="RNA_pol_sigma70_r4_t2"/>
</dbReference>
<comment type="similarity">
    <text evidence="1">Belongs to the sigma-70 factor family. ECF subfamily.</text>
</comment>
<dbReference type="GO" id="GO:0006352">
    <property type="term" value="P:DNA-templated transcription initiation"/>
    <property type="evidence" value="ECO:0007669"/>
    <property type="project" value="InterPro"/>
</dbReference>
<dbReference type="Proteomes" id="UP001300383">
    <property type="component" value="Unassembled WGS sequence"/>
</dbReference>
<keyword evidence="4" id="KW-0238">DNA-binding</keyword>
<dbReference type="Gene3D" id="1.10.10.10">
    <property type="entry name" value="Winged helix-like DNA-binding domain superfamily/Winged helix DNA-binding domain"/>
    <property type="match status" value="1"/>
</dbReference>
<keyword evidence="9" id="KW-1185">Reference proteome</keyword>
<dbReference type="SUPFAM" id="SSF88946">
    <property type="entry name" value="Sigma2 domain of RNA polymerase sigma factors"/>
    <property type="match status" value="1"/>
</dbReference>
<dbReference type="RefSeq" id="WP_283231841.1">
    <property type="nucleotide sequence ID" value="NZ_JASGBQ010000033.1"/>
</dbReference>
<feature type="domain" description="RNA polymerase sigma factor 70 region 4 type 2" evidence="7">
    <location>
        <begin position="123"/>
        <end position="174"/>
    </location>
</feature>
<dbReference type="EMBL" id="JASGBQ010000033">
    <property type="protein sequence ID" value="MDI9243417.1"/>
    <property type="molecule type" value="Genomic_DNA"/>
</dbReference>
<dbReference type="GO" id="GO:0016987">
    <property type="term" value="F:sigma factor activity"/>
    <property type="evidence" value="ECO:0007669"/>
    <property type="project" value="UniProtKB-KW"/>
</dbReference>
<dbReference type="PANTHER" id="PTHR43133:SF8">
    <property type="entry name" value="RNA POLYMERASE SIGMA FACTOR HI_1459-RELATED"/>
    <property type="match status" value="1"/>
</dbReference>
<keyword evidence="5" id="KW-0804">Transcription</keyword>
<comment type="caution">
    <text evidence="8">The sequence shown here is derived from an EMBL/GenBank/DDBJ whole genome shotgun (WGS) entry which is preliminary data.</text>
</comment>
<dbReference type="InterPro" id="IPR013325">
    <property type="entry name" value="RNA_pol_sigma_r2"/>
</dbReference>
<evidence type="ECO:0000256" key="1">
    <source>
        <dbReference type="ARBA" id="ARBA00010641"/>
    </source>
</evidence>
<accession>A0AAP4EYW4</accession>
<dbReference type="Pfam" id="PF04542">
    <property type="entry name" value="Sigma70_r2"/>
    <property type="match status" value="1"/>
</dbReference>
<keyword evidence="2" id="KW-0805">Transcription regulation</keyword>
<evidence type="ECO:0000259" key="6">
    <source>
        <dbReference type="Pfam" id="PF04542"/>
    </source>
</evidence>
<dbReference type="InterPro" id="IPR039425">
    <property type="entry name" value="RNA_pol_sigma-70-like"/>
</dbReference>
<name>A0AAP4EYW4_9FIRM</name>
<dbReference type="Pfam" id="PF08281">
    <property type="entry name" value="Sigma70_r4_2"/>
    <property type="match status" value="1"/>
</dbReference>
<evidence type="ECO:0000256" key="4">
    <source>
        <dbReference type="ARBA" id="ARBA00023125"/>
    </source>
</evidence>
<dbReference type="AlphaFoldDB" id="A0AAP4EYW4"/>
<evidence type="ECO:0000256" key="5">
    <source>
        <dbReference type="ARBA" id="ARBA00023163"/>
    </source>
</evidence>
<organism evidence="8 9">
    <name type="scientific">Fusibacillus kribbianus</name>
    <dbReference type="NCBI Taxonomy" id="3044208"/>
    <lineage>
        <taxon>Bacteria</taxon>
        <taxon>Bacillati</taxon>
        <taxon>Bacillota</taxon>
        <taxon>Clostridia</taxon>
        <taxon>Lachnospirales</taxon>
        <taxon>Lachnospiraceae</taxon>
        <taxon>Fusibacillus</taxon>
    </lineage>
</organism>
<evidence type="ECO:0000313" key="9">
    <source>
        <dbReference type="Proteomes" id="UP001300383"/>
    </source>
</evidence>
<dbReference type="Gene3D" id="1.10.1740.10">
    <property type="match status" value="1"/>
</dbReference>
<dbReference type="PANTHER" id="PTHR43133">
    <property type="entry name" value="RNA POLYMERASE ECF-TYPE SIGMA FACTO"/>
    <property type="match status" value="1"/>
</dbReference>
<reference evidence="8 9" key="1">
    <citation type="submission" date="2023-05" db="EMBL/GenBank/DDBJ databases">
        <title>[ruminococcus] sp. nov., isolated from a pig farm feces dump.</title>
        <authorList>
            <person name="Chang Y.-H."/>
        </authorList>
    </citation>
    <scope>NUCLEOTIDE SEQUENCE [LARGE SCALE GENOMIC DNA]</scope>
    <source>
        <strain evidence="8 9">YH-rum2234</strain>
    </source>
</reference>
<protein>
    <submittedName>
        <fullName evidence="8">Sigma-70 family RNA polymerase sigma factor</fullName>
    </submittedName>
</protein>
<keyword evidence="3" id="KW-0731">Sigma factor</keyword>
<dbReference type="NCBIfam" id="TIGR02937">
    <property type="entry name" value="sigma70-ECF"/>
    <property type="match status" value="1"/>
</dbReference>
<dbReference type="InterPro" id="IPR007627">
    <property type="entry name" value="RNA_pol_sigma70_r2"/>
</dbReference>
<evidence type="ECO:0000313" key="8">
    <source>
        <dbReference type="EMBL" id="MDI9243417.1"/>
    </source>
</evidence>
<evidence type="ECO:0000259" key="7">
    <source>
        <dbReference type="Pfam" id="PF08281"/>
    </source>
</evidence>
<sequence>MDDKKIIDLFFERSELAIAELSAKYGAVLNTIAGNILNNSRDAEECVNDAYLGVWNTIPPKRPDPLLTYVCRIVRNLSITKYHANTAIKRNSFYDVALDELEDCLASASTVESELTAKELTSALDRFLDTLDQENRVMFVRRYWYSDSIAEIAERFHISSNHVSVRLSRTRKRLKVYLEKEGYYL</sequence>
<evidence type="ECO:0000256" key="3">
    <source>
        <dbReference type="ARBA" id="ARBA00023082"/>
    </source>
</evidence>
<dbReference type="GO" id="GO:0003677">
    <property type="term" value="F:DNA binding"/>
    <property type="evidence" value="ECO:0007669"/>
    <property type="project" value="UniProtKB-KW"/>
</dbReference>
<dbReference type="InterPro" id="IPR036388">
    <property type="entry name" value="WH-like_DNA-bd_sf"/>
</dbReference>
<proteinExistence type="inferred from homology"/>
<dbReference type="SUPFAM" id="SSF88659">
    <property type="entry name" value="Sigma3 and sigma4 domains of RNA polymerase sigma factors"/>
    <property type="match status" value="1"/>
</dbReference>
<dbReference type="InterPro" id="IPR013324">
    <property type="entry name" value="RNA_pol_sigma_r3/r4-like"/>
</dbReference>
<evidence type="ECO:0000256" key="2">
    <source>
        <dbReference type="ARBA" id="ARBA00023015"/>
    </source>
</evidence>
<dbReference type="InterPro" id="IPR014284">
    <property type="entry name" value="RNA_pol_sigma-70_dom"/>
</dbReference>